<evidence type="ECO:0000256" key="2">
    <source>
        <dbReference type="ARBA" id="ARBA00004609"/>
    </source>
</evidence>
<feature type="signal peptide" evidence="9">
    <location>
        <begin position="1"/>
        <end position="30"/>
    </location>
</feature>
<evidence type="ECO:0000256" key="4">
    <source>
        <dbReference type="ARBA" id="ARBA00022622"/>
    </source>
</evidence>
<comment type="function">
    <text evidence="1">VSG forms a coat on the surface of the parasite. The trypanosome evades the immune response of the host by expressing a series of antigenically distinct VSGs from an estimated 1000 VSG genes.</text>
</comment>
<keyword evidence="6" id="KW-0325">Glycoprotein</keyword>
<dbReference type="VEuPathDB" id="TriTrypDB:Tb427_000466700"/>
<evidence type="ECO:0000313" key="11">
    <source>
        <dbReference type="EMBL" id="APD73259.1"/>
    </source>
</evidence>
<dbReference type="GO" id="GO:0005886">
    <property type="term" value="C:plasma membrane"/>
    <property type="evidence" value="ECO:0007669"/>
    <property type="project" value="UniProtKB-SubCell"/>
</dbReference>
<feature type="domain" description="Trypanosome variant surface glycoprotein A-type N-terminal" evidence="10">
    <location>
        <begin position="14"/>
        <end position="385"/>
    </location>
</feature>
<dbReference type="Pfam" id="PF00913">
    <property type="entry name" value="Trypan_glycop"/>
    <property type="match status" value="1"/>
</dbReference>
<dbReference type="EMBL" id="KX699303">
    <property type="protein sequence ID" value="APD73259.1"/>
    <property type="molecule type" value="Genomic_DNA"/>
</dbReference>
<dbReference type="Gene3D" id="4.10.110.20">
    <property type="entry name" value="Variant surface glycoprotein MITAT 1.2, VSG 221, C-terminal domain"/>
    <property type="match status" value="1"/>
</dbReference>
<sequence>MSKRSCTNSVPFIALTALIITGTQYATASAKPIAADALTKICSATSSLDKAADVALDKQEKLTTGAKAVVEATTYLWLATTAADDVNSSQVYAAAALEAEACATTTISTLQSSLRPALLATRNGGAAAGAAGEFVDFLLGFGRGDDTGICIADSSGNPGDAGKRYGCAAQHRDTLTAEPHKDTNGLTPKGLQGLDGADALSTHTPSASKCHLLLKNADSGQNLYQSDAKATINAAYDTLTLKPGSAGTAAATLMAAHNNGADWEKQTGDNPATKAFNDYAALTQIADPPCGTTMTAVVQHGLTKATQAELLKATNKAGKFKPQGSDSSYGAKDTIKAAADNKADIASALTDKLKKIQTSKLKTDDTEAKDLSENTDHADFRKSLLFQHIANINRIAQLRKQLSDEKQKKCNTINPKITETDETCQKKGTGEACKDGCKVGGEGANKKCVKDPTYTPPQTEGGEKESKTGTTNTTGSNSFLINKFSLWLAVLLT</sequence>
<evidence type="ECO:0000256" key="5">
    <source>
        <dbReference type="ARBA" id="ARBA00023136"/>
    </source>
</evidence>
<accession>A0A1J0R645</accession>
<dbReference type="SUPFAM" id="SSF58087">
    <property type="entry name" value="Variant surface glycoprotein (N-terminal domain)"/>
    <property type="match status" value="1"/>
</dbReference>
<keyword evidence="9" id="KW-0732">Signal</keyword>
<evidence type="ECO:0000256" key="6">
    <source>
        <dbReference type="ARBA" id="ARBA00023180"/>
    </source>
</evidence>
<dbReference type="SUPFAM" id="SSF118251">
    <property type="entry name" value="Variant surface glycoprotein MITAT 1.2, VSG 221, C-terminal domain"/>
    <property type="match status" value="1"/>
</dbReference>
<dbReference type="VEuPathDB" id="TriTrypDB:Tb11.v5.0896"/>
<dbReference type="GO" id="GO:0042783">
    <property type="term" value="P:symbiont-mediated evasion of host immune response"/>
    <property type="evidence" value="ECO:0007669"/>
    <property type="project" value="InterPro"/>
</dbReference>
<dbReference type="InterPro" id="IPR001812">
    <property type="entry name" value="Trypano_VSG_A_N_dom"/>
</dbReference>
<protein>
    <submittedName>
        <fullName evidence="11">Variant surface glycoprotein 1125.502</fullName>
    </submittedName>
</protein>
<evidence type="ECO:0000259" key="10">
    <source>
        <dbReference type="Pfam" id="PF00913"/>
    </source>
</evidence>
<evidence type="ECO:0000256" key="3">
    <source>
        <dbReference type="ARBA" id="ARBA00022475"/>
    </source>
</evidence>
<keyword evidence="3" id="KW-1003">Cell membrane</keyword>
<keyword evidence="4" id="KW-0336">GPI-anchor</keyword>
<evidence type="ECO:0000256" key="1">
    <source>
        <dbReference type="ARBA" id="ARBA00002523"/>
    </source>
</evidence>
<keyword evidence="7" id="KW-0449">Lipoprotein</keyword>
<dbReference type="InterPro" id="IPR027446">
    <property type="entry name" value="VSG_C_dom_sf"/>
</dbReference>
<evidence type="ECO:0000256" key="7">
    <source>
        <dbReference type="ARBA" id="ARBA00023288"/>
    </source>
</evidence>
<proteinExistence type="predicted"/>
<dbReference type="AlphaFoldDB" id="A0A1J0R645"/>
<organism evidence="11">
    <name type="scientific">Trypanosoma brucei</name>
    <dbReference type="NCBI Taxonomy" id="5691"/>
    <lineage>
        <taxon>Eukaryota</taxon>
        <taxon>Discoba</taxon>
        <taxon>Euglenozoa</taxon>
        <taxon>Kinetoplastea</taxon>
        <taxon>Metakinetoplastina</taxon>
        <taxon>Trypanosomatida</taxon>
        <taxon>Trypanosomatidae</taxon>
        <taxon>Trypanosoma</taxon>
    </lineage>
</organism>
<dbReference type="Gene3D" id="3.90.150.10">
    <property type="entry name" value="Variant Surface Glycoprotein, subunit A domain 1"/>
    <property type="match status" value="1"/>
</dbReference>
<feature type="chain" id="PRO_5012136390" evidence="9">
    <location>
        <begin position="31"/>
        <end position="493"/>
    </location>
</feature>
<reference evidence="11" key="1">
    <citation type="submission" date="2016-08" db="EMBL/GenBank/DDBJ databases">
        <title>VSG repertoire of Trypanosoma brucei EATRO 1125.</title>
        <authorList>
            <person name="Cross G.A."/>
        </authorList>
    </citation>
    <scope>NUCLEOTIDE SEQUENCE</scope>
    <source>
        <strain evidence="11">EATRO 1125</strain>
    </source>
</reference>
<keyword evidence="5" id="KW-0472">Membrane</keyword>
<dbReference type="GO" id="GO:0098552">
    <property type="term" value="C:side of membrane"/>
    <property type="evidence" value="ECO:0007669"/>
    <property type="project" value="UniProtKB-KW"/>
</dbReference>
<evidence type="ECO:0000256" key="8">
    <source>
        <dbReference type="SAM" id="MobiDB-lite"/>
    </source>
</evidence>
<evidence type="ECO:0000256" key="9">
    <source>
        <dbReference type="SAM" id="SignalP"/>
    </source>
</evidence>
<comment type="subcellular location">
    <subcellularLocation>
        <location evidence="2">Cell membrane</location>
        <topology evidence="2">Lipid-anchor</topology>
        <topology evidence="2">GPI-anchor</topology>
    </subcellularLocation>
</comment>
<name>A0A1J0R645_9TRYP</name>
<feature type="region of interest" description="Disordered" evidence="8">
    <location>
        <begin position="448"/>
        <end position="474"/>
    </location>
</feature>